<feature type="compositionally biased region" description="Polar residues" evidence="1">
    <location>
        <begin position="1"/>
        <end position="11"/>
    </location>
</feature>
<dbReference type="EMBL" id="MCBS01020316">
    <property type="protein sequence ID" value="RKF79365.1"/>
    <property type="molecule type" value="Genomic_DNA"/>
</dbReference>
<protein>
    <submittedName>
        <fullName evidence="2">Uncharacterized protein</fullName>
    </submittedName>
</protein>
<feature type="compositionally biased region" description="Polar residues" evidence="1">
    <location>
        <begin position="19"/>
        <end position="31"/>
    </location>
</feature>
<evidence type="ECO:0000313" key="2">
    <source>
        <dbReference type="EMBL" id="RKF79365.1"/>
    </source>
</evidence>
<feature type="region of interest" description="Disordered" evidence="1">
    <location>
        <begin position="1"/>
        <end position="31"/>
    </location>
</feature>
<accession>A0A420IXX7</accession>
<organism evidence="2 3">
    <name type="scientific">Golovinomyces cichoracearum</name>
    <dbReference type="NCBI Taxonomy" id="62708"/>
    <lineage>
        <taxon>Eukaryota</taxon>
        <taxon>Fungi</taxon>
        <taxon>Dikarya</taxon>
        <taxon>Ascomycota</taxon>
        <taxon>Pezizomycotina</taxon>
        <taxon>Leotiomycetes</taxon>
        <taxon>Erysiphales</taxon>
        <taxon>Erysiphaceae</taxon>
        <taxon>Golovinomyces</taxon>
    </lineage>
</organism>
<sequence>MMFMSNESSIMQDPHHDQPTITQSEHQFQTQENSVKPITDQITTQELSQNLIKTHDQRLAHADAFRAAKKNLQNSLKFIDEKSLSSSSGYHWGQLFCQSCAAKNQMILNAYKEYFLAPEPSAWYAELSEYRDEMNARFQDIKSPTKQDLKDLHAISRKMLRKYVLNYVHDLNLSNDTEISNAISGDMAQEISVEQLIQKIYDLSEPYFPNPDAKKLIMDLQATDTSAERASLYIKYYCMILPDDVSQQKNFKAKYARMFENQVSHDEVLTAMRKEAHHLNSQKLNALHKELSELQLAQSAHLKNKARKAEKDQRIQNRELSPESVHCNLKRCAIKLNPKEENLECALCDWLNTKGSGKGRFFYCTAEHAEEDFDNHDRNEHQCAAGDRCLHYPQPGPPGDTSASGICASCVQSREGTYYFCSEHCYRHNIDWHANRYHIFDYQREDTNVLEYFRPLDNMKIIP</sequence>
<proteinExistence type="predicted"/>
<dbReference type="AlphaFoldDB" id="A0A420IXX7"/>
<reference evidence="2 3" key="1">
    <citation type="journal article" date="2018" name="BMC Genomics">
        <title>Comparative genome analyses reveal sequence features reflecting distinct modes of host-adaptation between dicot and monocot powdery mildew.</title>
        <authorList>
            <person name="Wu Y."/>
            <person name="Ma X."/>
            <person name="Pan Z."/>
            <person name="Kale S.D."/>
            <person name="Song Y."/>
            <person name="King H."/>
            <person name="Zhang Q."/>
            <person name="Presley C."/>
            <person name="Deng X."/>
            <person name="Wei C.I."/>
            <person name="Xiao S."/>
        </authorList>
    </citation>
    <scope>NUCLEOTIDE SEQUENCE [LARGE SCALE GENOMIC DNA]</scope>
    <source>
        <strain evidence="2">UMSG1</strain>
    </source>
</reference>
<evidence type="ECO:0000313" key="3">
    <source>
        <dbReference type="Proteomes" id="UP000285326"/>
    </source>
</evidence>
<comment type="caution">
    <text evidence="2">The sequence shown here is derived from an EMBL/GenBank/DDBJ whole genome shotgun (WGS) entry which is preliminary data.</text>
</comment>
<gene>
    <name evidence="2" type="ORF">GcM1_203044</name>
</gene>
<evidence type="ECO:0000256" key="1">
    <source>
        <dbReference type="SAM" id="MobiDB-lite"/>
    </source>
</evidence>
<dbReference type="Proteomes" id="UP000285326">
    <property type="component" value="Unassembled WGS sequence"/>
</dbReference>
<name>A0A420IXX7_9PEZI</name>